<dbReference type="Pfam" id="PF12680">
    <property type="entry name" value="SnoaL_2"/>
    <property type="match status" value="1"/>
</dbReference>
<accession>A0ABU7I9S4</accession>
<name>A0ABU7I9S4_9SPHI</name>
<comment type="caution">
    <text evidence="2">The sequence shown here is derived from an EMBL/GenBank/DDBJ whole genome shotgun (WGS) entry which is preliminary data.</text>
</comment>
<dbReference type="SUPFAM" id="SSF54427">
    <property type="entry name" value="NTF2-like"/>
    <property type="match status" value="1"/>
</dbReference>
<dbReference type="RefSeq" id="WP_330108524.1">
    <property type="nucleotide sequence ID" value="NZ_JAZDQT010000002.1"/>
</dbReference>
<protein>
    <submittedName>
        <fullName evidence="2">Nuclear transport factor 2 family protein</fullName>
    </submittedName>
</protein>
<gene>
    <name evidence="2" type="ORF">VRU48_13920</name>
</gene>
<dbReference type="InterPro" id="IPR037401">
    <property type="entry name" value="SnoaL-like"/>
</dbReference>
<dbReference type="Proteomes" id="UP001336835">
    <property type="component" value="Unassembled WGS sequence"/>
</dbReference>
<feature type="domain" description="SnoaL-like" evidence="1">
    <location>
        <begin position="9"/>
        <end position="110"/>
    </location>
</feature>
<dbReference type="Gene3D" id="3.10.450.50">
    <property type="match status" value="1"/>
</dbReference>
<keyword evidence="3" id="KW-1185">Reference proteome</keyword>
<evidence type="ECO:0000313" key="2">
    <source>
        <dbReference type="EMBL" id="MEE1946216.1"/>
    </source>
</evidence>
<evidence type="ECO:0000259" key="1">
    <source>
        <dbReference type="Pfam" id="PF12680"/>
    </source>
</evidence>
<dbReference type="CDD" id="cd00531">
    <property type="entry name" value="NTF2_like"/>
    <property type="match status" value="1"/>
</dbReference>
<evidence type="ECO:0000313" key="3">
    <source>
        <dbReference type="Proteomes" id="UP001336835"/>
    </source>
</evidence>
<dbReference type="InterPro" id="IPR032710">
    <property type="entry name" value="NTF2-like_dom_sf"/>
</dbReference>
<dbReference type="EMBL" id="JAZDQT010000002">
    <property type="protein sequence ID" value="MEE1946216.1"/>
    <property type="molecule type" value="Genomic_DNA"/>
</dbReference>
<sequence>MNHPNQQLIEHFYTCFKRKDYKGMQACYADNAVFSDPVFQNLNAEQVKAMWEMLLSRAKDFNIEFSEVSADDGHGKAHWDAYYVFSSTGRNVVNRINASFELADGKIVKHTDKFDFYTWARQALGFSGWLLGWTGYLHQKVREQAMDNLNKFMASK</sequence>
<reference evidence="2 3" key="1">
    <citation type="submission" date="2024-01" db="EMBL/GenBank/DDBJ databases">
        <title>Pedobacter sp. nov., isolated from fresh soil.</title>
        <authorList>
            <person name="Le N.T.T."/>
        </authorList>
    </citation>
    <scope>NUCLEOTIDE SEQUENCE [LARGE SCALE GENOMIC DNA]</scope>
    <source>
        <strain evidence="2 3">KR3-3</strain>
    </source>
</reference>
<proteinExistence type="predicted"/>
<organism evidence="2 3">
    <name type="scientific">Pedobacter albus</name>
    <dbReference type="NCBI Taxonomy" id="3113905"/>
    <lineage>
        <taxon>Bacteria</taxon>
        <taxon>Pseudomonadati</taxon>
        <taxon>Bacteroidota</taxon>
        <taxon>Sphingobacteriia</taxon>
        <taxon>Sphingobacteriales</taxon>
        <taxon>Sphingobacteriaceae</taxon>
        <taxon>Pedobacter</taxon>
    </lineage>
</organism>